<evidence type="ECO:0000313" key="5">
    <source>
        <dbReference type="Proteomes" id="UP000245802"/>
    </source>
</evidence>
<sequence length="118" mass="13004">MFRLERRRKANGKATVEVVYGITSLSRLAADAAALLGYSRRHWGIENGLHYTRDVTLGEDRCRVRRGHAPRALASLRNVAVYLLRNAEHPSVAAATRAMVARPDLALDLLNAPASISE</sequence>
<evidence type="ECO:0000313" key="2">
    <source>
        <dbReference type="EMBL" id="AWM40227.1"/>
    </source>
</evidence>
<dbReference type="Proteomes" id="UP000245802">
    <property type="component" value="Chromosome"/>
</dbReference>
<dbReference type="GO" id="GO:0004803">
    <property type="term" value="F:transposase activity"/>
    <property type="evidence" value="ECO:0007669"/>
    <property type="project" value="InterPro"/>
</dbReference>
<feature type="domain" description="Transposase IS4-like" evidence="1">
    <location>
        <begin position="5"/>
        <end position="80"/>
    </location>
</feature>
<dbReference type="PANTHER" id="PTHR30298">
    <property type="entry name" value="H REPEAT-ASSOCIATED PREDICTED TRANSPOSASE"/>
    <property type="match status" value="1"/>
</dbReference>
<proteinExistence type="predicted"/>
<name>A0A2Z3HFT4_9BACT</name>
<dbReference type="KEGG" id="gog:C1280_27795"/>
<dbReference type="EMBL" id="CP025958">
    <property type="protein sequence ID" value="AWM40227.1"/>
    <property type="molecule type" value="Genomic_DNA"/>
</dbReference>
<dbReference type="GO" id="GO:0006313">
    <property type="term" value="P:DNA transposition"/>
    <property type="evidence" value="ECO:0007669"/>
    <property type="project" value="InterPro"/>
</dbReference>
<accession>A0A2Z3HFT4</accession>
<dbReference type="KEGG" id="gog:C1280_26635"/>
<evidence type="ECO:0000313" key="4">
    <source>
        <dbReference type="EMBL" id="AWM40412.1"/>
    </source>
</evidence>
<dbReference type="AlphaFoldDB" id="A0A2Z3HFT4"/>
<dbReference type="Pfam" id="PF01609">
    <property type="entry name" value="DDE_Tnp_1"/>
    <property type="match status" value="1"/>
</dbReference>
<keyword evidence="5" id="KW-1185">Reference proteome</keyword>
<reference evidence="3 5" key="1">
    <citation type="submission" date="2018-01" db="EMBL/GenBank/DDBJ databases">
        <title>G. obscuriglobus.</title>
        <authorList>
            <person name="Franke J."/>
            <person name="Blomberg W."/>
            <person name="Selmecki A."/>
        </authorList>
    </citation>
    <scope>NUCLEOTIDE SEQUENCE [LARGE SCALE GENOMIC DNA]</scope>
    <source>
        <strain evidence="3 5">DSM 5831</strain>
    </source>
</reference>
<gene>
    <name evidence="2" type="ORF">C1280_26635</name>
    <name evidence="3" type="ORF">C1280_26825</name>
    <name evidence="4" type="ORF">C1280_27795</name>
</gene>
<dbReference type="InterPro" id="IPR002559">
    <property type="entry name" value="Transposase_11"/>
</dbReference>
<dbReference type="GO" id="GO:0003677">
    <property type="term" value="F:DNA binding"/>
    <property type="evidence" value="ECO:0007669"/>
    <property type="project" value="InterPro"/>
</dbReference>
<evidence type="ECO:0000313" key="3">
    <source>
        <dbReference type="EMBL" id="AWM40260.1"/>
    </source>
</evidence>
<dbReference type="PANTHER" id="PTHR30298:SF0">
    <property type="entry name" value="PROTEIN YBFL-RELATED"/>
    <property type="match status" value="1"/>
</dbReference>
<protein>
    <recommendedName>
        <fullName evidence="1">Transposase IS4-like domain-containing protein</fullName>
    </recommendedName>
</protein>
<dbReference type="EMBL" id="CP025958">
    <property type="protein sequence ID" value="AWM40412.1"/>
    <property type="molecule type" value="Genomic_DNA"/>
</dbReference>
<evidence type="ECO:0000259" key="1">
    <source>
        <dbReference type="Pfam" id="PF01609"/>
    </source>
</evidence>
<dbReference type="InterPro" id="IPR051698">
    <property type="entry name" value="Transposase_11-like"/>
</dbReference>
<organism evidence="3 5">
    <name type="scientific">Gemmata obscuriglobus</name>
    <dbReference type="NCBI Taxonomy" id="114"/>
    <lineage>
        <taxon>Bacteria</taxon>
        <taxon>Pseudomonadati</taxon>
        <taxon>Planctomycetota</taxon>
        <taxon>Planctomycetia</taxon>
        <taxon>Gemmatales</taxon>
        <taxon>Gemmataceae</taxon>
        <taxon>Gemmata</taxon>
    </lineage>
</organism>
<dbReference type="EMBL" id="CP025958">
    <property type="protein sequence ID" value="AWM40260.1"/>
    <property type="molecule type" value="Genomic_DNA"/>
</dbReference>
<dbReference type="KEGG" id="gog:C1280_26825"/>